<evidence type="ECO:0000256" key="6">
    <source>
        <dbReference type="ARBA" id="ARBA00023239"/>
    </source>
</evidence>
<gene>
    <name evidence="10" type="ORF">Wenmar_02297</name>
</gene>
<evidence type="ECO:0000256" key="4">
    <source>
        <dbReference type="ARBA" id="ARBA00013043"/>
    </source>
</evidence>
<dbReference type="SUPFAM" id="SSF55620">
    <property type="entry name" value="Tetrahydrobiopterin biosynthesis enzymes-like"/>
    <property type="match status" value="1"/>
</dbReference>
<evidence type="ECO:0000256" key="2">
    <source>
        <dbReference type="ARBA" id="ARBA00005013"/>
    </source>
</evidence>
<evidence type="ECO:0000313" key="10">
    <source>
        <dbReference type="EMBL" id="KIQ69226.1"/>
    </source>
</evidence>
<keyword evidence="6 10" id="KW-0456">Lyase</keyword>
<dbReference type="Pfam" id="PF02152">
    <property type="entry name" value="FolB"/>
    <property type="match status" value="1"/>
</dbReference>
<dbReference type="PANTHER" id="PTHR42844:SF1">
    <property type="entry name" value="DIHYDRONEOPTERIN ALDOLASE 1-RELATED"/>
    <property type="match status" value="1"/>
</dbReference>
<comment type="pathway">
    <text evidence="2">Cofactor biosynthesis; tetrahydrofolate biosynthesis; 2-amino-4-hydroxy-6-hydroxymethyl-7,8-dihydropteridine diphosphate from 7,8-dihydroneopterin triphosphate: step 3/4.</text>
</comment>
<proteinExistence type="inferred from homology"/>
<dbReference type="Gene3D" id="3.30.1130.10">
    <property type="match status" value="1"/>
</dbReference>
<keyword evidence="5" id="KW-0289">Folate biosynthesis</keyword>
<dbReference type="SMART" id="SM00905">
    <property type="entry name" value="FolB"/>
    <property type="match status" value="1"/>
</dbReference>
<dbReference type="InterPro" id="IPR006157">
    <property type="entry name" value="FolB_dom"/>
</dbReference>
<reference evidence="10 11" key="1">
    <citation type="submission" date="2013-01" db="EMBL/GenBank/DDBJ databases">
        <authorList>
            <person name="Fiebig A."/>
            <person name="Goeker M."/>
            <person name="Klenk H.-P.P."/>
        </authorList>
    </citation>
    <scope>NUCLEOTIDE SEQUENCE [LARGE SCALE GENOMIC DNA]</scope>
    <source>
        <strain evidence="10 11">DSM 24838</strain>
    </source>
</reference>
<comment type="similarity">
    <text evidence="3">Belongs to the DHNA family.</text>
</comment>
<dbReference type="InterPro" id="IPR006156">
    <property type="entry name" value="Dihydroneopterin_aldolase"/>
</dbReference>
<dbReference type="EC" id="4.1.2.25" evidence="4"/>
<dbReference type="GO" id="GO:0004150">
    <property type="term" value="F:dihydroneopterin aldolase activity"/>
    <property type="evidence" value="ECO:0007669"/>
    <property type="project" value="UniProtKB-EC"/>
</dbReference>
<comment type="caution">
    <text evidence="10">The sequence shown here is derived from an EMBL/GenBank/DDBJ whole genome shotgun (WGS) entry which is preliminary data.</text>
</comment>
<evidence type="ECO:0000313" key="11">
    <source>
        <dbReference type="Proteomes" id="UP000035100"/>
    </source>
</evidence>
<sequence length="294" mass="30662">MTDETRLAFAHPEERAAATAPGPRDRISLRGHVAEAEIGAFEEERGRTQRLQFDVVVEVTGAEAGDEVDAILSYDRIAEAIGHELAARRLDLLETLADNIAARLLAEPQAERVFVRVQKLDRGPGALGVEIVRGAEHRGTAAPEPLPPADVWVLPAGAAEDAALPALVARLAGRPALLLAGAGPAPRAATPEAQTRIDLLALDQAAWLFAAAAPDLVVAASRTEIDWALRRGRPAVWAPSRLVLGAAAPPADVTPSALAAWLAREIGAASIAVVGGPAPVAEVPVHTLDRLGDA</sequence>
<feature type="compositionally biased region" description="Basic and acidic residues" evidence="8">
    <location>
        <begin position="1"/>
        <end position="16"/>
    </location>
</feature>
<dbReference type="GO" id="GO:0046656">
    <property type="term" value="P:folic acid biosynthetic process"/>
    <property type="evidence" value="ECO:0007669"/>
    <property type="project" value="UniProtKB-KW"/>
</dbReference>
<dbReference type="RefSeq" id="WP_018303047.1">
    <property type="nucleotide sequence ID" value="NZ_KB902289.1"/>
</dbReference>
<dbReference type="PANTHER" id="PTHR42844">
    <property type="entry name" value="DIHYDRONEOPTERIN ALDOLASE 1-RELATED"/>
    <property type="match status" value="1"/>
</dbReference>
<evidence type="ECO:0000259" key="9">
    <source>
        <dbReference type="SMART" id="SM00905"/>
    </source>
</evidence>
<evidence type="ECO:0000256" key="3">
    <source>
        <dbReference type="ARBA" id="ARBA00005708"/>
    </source>
</evidence>
<evidence type="ECO:0000256" key="5">
    <source>
        <dbReference type="ARBA" id="ARBA00022909"/>
    </source>
</evidence>
<dbReference type="PATRIC" id="fig|1123501.6.peg.2398"/>
<dbReference type="OrthoDB" id="7678026at2"/>
<protein>
    <recommendedName>
        <fullName evidence="4">dihydroneopterin aldolase</fullName>
        <ecNumber evidence="4">4.1.2.25</ecNumber>
    </recommendedName>
    <alternativeName>
        <fullName evidence="7">7,8-dihydroneopterin aldolase</fullName>
    </alternativeName>
</protein>
<feature type="region of interest" description="Disordered" evidence="8">
    <location>
        <begin position="1"/>
        <end position="25"/>
    </location>
</feature>
<dbReference type="eggNOG" id="COG1539">
    <property type="taxonomic scope" value="Bacteria"/>
</dbReference>
<keyword evidence="11" id="KW-1185">Reference proteome</keyword>
<dbReference type="AlphaFoldDB" id="A0A0D0PCV2"/>
<dbReference type="GO" id="GO:0005737">
    <property type="term" value="C:cytoplasm"/>
    <property type="evidence" value="ECO:0007669"/>
    <property type="project" value="TreeGrafter"/>
</dbReference>
<name>A0A0D0PCV2_9RHOB</name>
<dbReference type="Proteomes" id="UP000035100">
    <property type="component" value="Unassembled WGS sequence"/>
</dbReference>
<dbReference type="InterPro" id="IPR043133">
    <property type="entry name" value="GTP-CH-I_C/QueF"/>
</dbReference>
<evidence type="ECO:0000256" key="7">
    <source>
        <dbReference type="ARBA" id="ARBA00032903"/>
    </source>
</evidence>
<feature type="domain" description="Dihydroneopterin aldolase/epimerase" evidence="9">
    <location>
        <begin position="27"/>
        <end position="133"/>
    </location>
</feature>
<dbReference type="STRING" id="1123501.Wenmar_02297"/>
<accession>A0A0D0PCV2</accession>
<evidence type="ECO:0000256" key="1">
    <source>
        <dbReference type="ARBA" id="ARBA00001353"/>
    </source>
</evidence>
<dbReference type="EMBL" id="AONG01000010">
    <property type="protein sequence ID" value="KIQ69226.1"/>
    <property type="molecule type" value="Genomic_DNA"/>
</dbReference>
<organism evidence="10 11">
    <name type="scientific">Wenxinia marina DSM 24838</name>
    <dbReference type="NCBI Taxonomy" id="1123501"/>
    <lineage>
        <taxon>Bacteria</taxon>
        <taxon>Pseudomonadati</taxon>
        <taxon>Pseudomonadota</taxon>
        <taxon>Alphaproteobacteria</taxon>
        <taxon>Rhodobacterales</taxon>
        <taxon>Roseobacteraceae</taxon>
        <taxon>Wenxinia</taxon>
    </lineage>
</organism>
<evidence type="ECO:0000256" key="8">
    <source>
        <dbReference type="SAM" id="MobiDB-lite"/>
    </source>
</evidence>
<comment type="catalytic activity">
    <reaction evidence="1">
        <text>7,8-dihydroneopterin = 6-hydroxymethyl-7,8-dihydropterin + glycolaldehyde</text>
        <dbReference type="Rhea" id="RHEA:10540"/>
        <dbReference type="ChEBI" id="CHEBI:17001"/>
        <dbReference type="ChEBI" id="CHEBI:17071"/>
        <dbReference type="ChEBI" id="CHEBI:44841"/>
        <dbReference type="EC" id="4.1.2.25"/>
    </reaction>
</comment>